<dbReference type="Gene3D" id="3.40.630.30">
    <property type="match status" value="1"/>
</dbReference>
<accession>A0A520N2N3</accession>
<evidence type="ECO:0000313" key="2">
    <source>
        <dbReference type="Proteomes" id="UP000318710"/>
    </source>
</evidence>
<keyword evidence="1" id="KW-0808">Transferase</keyword>
<proteinExistence type="predicted"/>
<sequence length="378" mass="45391">MSTNLNFVDNFDSIDEAQYSKLIRKNDAPFIQYSFLKALENSGCVGRDLGWTPKHLVKSNENVLSGFLPMYIKNNSHGEFVFDHSWSYALNRAGRNYYPKLLTAIPFTPCETRKIITESDANEYVEKIIEFMEEKNIESWHVLYPDVDLKELFLENKLIERFGYKFIWKNKEYETFNDYLNIFKSRQRKNIKNERKKISDLNITFQIKESDSLTLEDWEEFFKFYKNTYEERLQRPYLNIDFFKEIHKFKKILKPVIFFAVHDDKKIAGSLCFIGNDTLYGRHWGSSFNIDSLHFETCFYQGIEFCINEKIKYFDPGVQGEHKIRRGFEPKRTSSFHYIKENDFRNAIIEFCEKEEVEINRYLKACERYTPFNKEYKI</sequence>
<protein>
    <submittedName>
        <fullName evidence="1">GNAT family N-acetyltransferase</fullName>
    </submittedName>
</protein>
<dbReference type="Proteomes" id="UP000318710">
    <property type="component" value="Unassembled WGS sequence"/>
</dbReference>
<dbReference type="GO" id="GO:0016740">
    <property type="term" value="F:transferase activity"/>
    <property type="evidence" value="ECO:0007669"/>
    <property type="project" value="UniProtKB-KW"/>
</dbReference>
<dbReference type="InterPro" id="IPR016181">
    <property type="entry name" value="Acyl_CoA_acyltransferase"/>
</dbReference>
<dbReference type="SUPFAM" id="SSF55729">
    <property type="entry name" value="Acyl-CoA N-acyltransferases (Nat)"/>
    <property type="match status" value="1"/>
</dbReference>
<dbReference type="PANTHER" id="PTHR47017">
    <property type="entry name" value="ACYL-COA"/>
    <property type="match status" value="1"/>
</dbReference>
<dbReference type="EMBL" id="SHBF01000012">
    <property type="protein sequence ID" value="RZO27696.1"/>
    <property type="molecule type" value="Genomic_DNA"/>
</dbReference>
<dbReference type="AlphaFoldDB" id="A0A520N2N3"/>
<gene>
    <name evidence="1" type="ORF">EVA93_02705</name>
</gene>
<comment type="caution">
    <text evidence="1">The sequence shown here is derived from an EMBL/GenBank/DDBJ whole genome shotgun (WGS) entry which is preliminary data.</text>
</comment>
<organism evidence="1 2">
    <name type="scientific">SAR86 cluster bacterium</name>
    <dbReference type="NCBI Taxonomy" id="2030880"/>
    <lineage>
        <taxon>Bacteria</taxon>
        <taxon>Pseudomonadati</taxon>
        <taxon>Pseudomonadota</taxon>
        <taxon>Gammaproteobacteria</taxon>
        <taxon>SAR86 cluster</taxon>
    </lineage>
</organism>
<reference evidence="1 2" key="1">
    <citation type="submission" date="2019-02" db="EMBL/GenBank/DDBJ databases">
        <title>Prokaryotic population dynamics and viral predation in marine succession experiment using metagenomics: the confinement effect.</title>
        <authorList>
            <person name="Haro-Moreno J.M."/>
            <person name="Rodriguez-Valera F."/>
            <person name="Lopez-Perez M."/>
        </authorList>
    </citation>
    <scope>NUCLEOTIDE SEQUENCE [LARGE SCALE GENOMIC DNA]</scope>
    <source>
        <strain evidence="1">MED-G160</strain>
    </source>
</reference>
<dbReference type="Pfam" id="PF04339">
    <property type="entry name" value="FemAB_like"/>
    <property type="match status" value="1"/>
</dbReference>
<dbReference type="PANTHER" id="PTHR47017:SF1">
    <property type="entry name" value="ACYL-COA"/>
    <property type="match status" value="1"/>
</dbReference>
<evidence type="ECO:0000313" key="1">
    <source>
        <dbReference type="EMBL" id="RZO27696.1"/>
    </source>
</evidence>
<dbReference type="InterPro" id="IPR007434">
    <property type="entry name" value="FemAB-like"/>
</dbReference>
<name>A0A520N2N3_9GAMM</name>